<dbReference type="PANTHER" id="PTHR13116:SF5">
    <property type="entry name" value="ER MEMBRANE PROTEIN COMPLEX SUBUNIT 3"/>
    <property type="match status" value="1"/>
</dbReference>
<sequence>MLLDPSIRDWVVLPMVLIMVITGLLRTSTSAILRSSKSVDPLDRQNRSVLQRCSRLRASGGFVSPERWEARRSYWTAKETGGLREKGGVLAEAAKKGEDGGAMPGMPNPAAAMEGMMGNASFMIQNMVMMQGIQHFFSGYVLVKVPFPLTKGFKQMFQRGVDLPQLETSYVSSVSWYFLVMFGLRGFFRLVIGDPTPDSRASNLLQTELGNTLAQQQPFKAAPAFKAECDNLEMARYRGVVEASERRLLGGRWPEARAKAARAGKGGRGDDIFSADFGKKKVVPKLKEEPKGK</sequence>
<evidence type="ECO:0000313" key="9">
    <source>
        <dbReference type="Proteomes" id="UP001165060"/>
    </source>
</evidence>
<organism evidence="8 9">
    <name type="scientific">Tetraparma gracilis</name>
    <dbReference type="NCBI Taxonomy" id="2962635"/>
    <lineage>
        <taxon>Eukaryota</taxon>
        <taxon>Sar</taxon>
        <taxon>Stramenopiles</taxon>
        <taxon>Ochrophyta</taxon>
        <taxon>Bolidophyceae</taxon>
        <taxon>Parmales</taxon>
        <taxon>Triparmaceae</taxon>
        <taxon>Tetraparma</taxon>
    </lineage>
</organism>
<gene>
    <name evidence="8" type="ORF">TeGR_g13908</name>
</gene>
<keyword evidence="9" id="KW-1185">Reference proteome</keyword>
<keyword evidence="6 7" id="KW-0472">Membrane</keyword>
<keyword evidence="5 7" id="KW-1133">Transmembrane helix</keyword>
<dbReference type="Proteomes" id="UP001165060">
    <property type="component" value="Unassembled WGS sequence"/>
</dbReference>
<name>A0ABQ6N046_9STRA</name>
<protein>
    <recommendedName>
        <fullName evidence="3">ER membrane protein complex subunit 3</fullName>
    </recommendedName>
</protein>
<feature type="transmembrane region" description="Helical" evidence="7">
    <location>
        <begin position="12"/>
        <end position="33"/>
    </location>
</feature>
<keyword evidence="4 7" id="KW-0812">Transmembrane</keyword>
<evidence type="ECO:0000256" key="5">
    <source>
        <dbReference type="ARBA" id="ARBA00022989"/>
    </source>
</evidence>
<dbReference type="PANTHER" id="PTHR13116">
    <property type="entry name" value="ER MEMBRANE PROTEIN COMPLEX SUBUNIT 3"/>
    <property type="match status" value="1"/>
</dbReference>
<comment type="caution">
    <text evidence="8">The sequence shown here is derived from an EMBL/GenBank/DDBJ whole genome shotgun (WGS) entry which is preliminary data.</text>
</comment>
<evidence type="ECO:0000256" key="6">
    <source>
        <dbReference type="ARBA" id="ARBA00023136"/>
    </source>
</evidence>
<proteinExistence type="inferred from homology"/>
<dbReference type="EMBL" id="BRYB01003430">
    <property type="protein sequence ID" value="GMI36553.1"/>
    <property type="molecule type" value="Genomic_DNA"/>
</dbReference>
<dbReference type="InterPro" id="IPR002809">
    <property type="entry name" value="EMC3/TMCO1"/>
</dbReference>
<dbReference type="Pfam" id="PF01956">
    <property type="entry name" value="EMC3_TMCO1"/>
    <property type="match status" value="1"/>
</dbReference>
<reference evidence="8 9" key="1">
    <citation type="journal article" date="2023" name="Commun. Biol.">
        <title>Genome analysis of Parmales, the sister group of diatoms, reveals the evolutionary specialization of diatoms from phago-mixotrophs to photoautotrophs.</title>
        <authorList>
            <person name="Ban H."/>
            <person name="Sato S."/>
            <person name="Yoshikawa S."/>
            <person name="Yamada K."/>
            <person name="Nakamura Y."/>
            <person name="Ichinomiya M."/>
            <person name="Sato N."/>
            <person name="Blanc-Mathieu R."/>
            <person name="Endo H."/>
            <person name="Kuwata A."/>
            <person name="Ogata H."/>
        </authorList>
    </citation>
    <scope>NUCLEOTIDE SEQUENCE [LARGE SCALE GENOMIC DNA]</scope>
</reference>
<comment type="subcellular location">
    <subcellularLocation>
        <location evidence="1">Membrane</location>
        <topology evidence="1">Multi-pass membrane protein</topology>
    </subcellularLocation>
</comment>
<evidence type="ECO:0000256" key="1">
    <source>
        <dbReference type="ARBA" id="ARBA00004141"/>
    </source>
</evidence>
<evidence type="ECO:0000313" key="8">
    <source>
        <dbReference type="EMBL" id="GMI36553.1"/>
    </source>
</evidence>
<comment type="similarity">
    <text evidence="2">Belongs to the EMC3 family.</text>
</comment>
<evidence type="ECO:0000256" key="2">
    <source>
        <dbReference type="ARBA" id="ARBA00005376"/>
    </source>
</evidence>
<evidence type="ECO:0000256" key="4">
    <source>
        <dbReference type="ARBA" id="ARBA00022692"/>
    </source>
</evidence>
<dbReference type="InterPro" id="IPR008568">
    <property type="entry name" value="EMC3"/>
</dbReference>
<evidence type="ECO:0000256" key="7">
    <source>
        <dbReference type="SAM" id="Phobius"/>
    </source>
</evidence>
<evidence type="ECO:0000256" key="3">
    <source>
        <dbReference type="ARBA" id="ARBA00020822"/>
    </source>
</evidence>
<accession>A0ABQ6N046</accession>
<dbReference type="SMART" id="SM01415">
    <property type="entry name" value="DUF106"/>
    <property type="match status" value="1"/>
</dbReference>